<dbReference type="NCBIfam" id="TIGR01076">
    <property type="entry name" value="sortase_fam"/>
    <property type="match status" value="1"/>
</dbReference>
<dbReference type="Pfam" id="PF04203">
    <property type="entry name" value="Sortase"/>
    <property type="match status" value="1"/>
</dbReference>
<dbReference type="EMBL" id="AB104652">
    <property type="protein sequence ID" value="BAC57892.2"/>
    <property type="molecule type" value="Genomic_DNA"/>
</dbReference>
<dbReference type="CDD" id="cd06165">
    <property type="entry name" value="Sortase_A"/>
    <property type="match status" value="1"/>
</dbReference>
<dbReference type="AlphaFoldDB" id="Q846A1"/>
<evidence type="ECO:0000313" key="6">
    <source>
        <dbReference type="EMBL" id="BAC57892.2"/>
    </source>
</evidence>
<keyword evidence="5" id="KW-1133">Transmembrane helix</keyword>
<keyword evidence="5" id="KW-0472">Membrane</keyword>
<evidence type="ECO:0000256" key="3">
    <source>
        <dbReference type="ARBA" id="ARBA00022807"/>
    </source>
</evidence>
<dbReference type="InterPro" id="IPR023365">
    <property type="entry name" value="Sortase_dom-sf"/>
</dbReference>
<dbReference type="MEROPS" id="C60.006"/>
<feature type="transmembrane region" description="Helical" evidence="5">
    <location>
        <begin position="18"/>
        <end position="37"/>
    </location>
</feature>
<feature type="active site" description="Proton donor/acceptor" evidence="4">
    <location>
        <position position="145"/>
    </location>
</feature>
<dbReference type="Gene3D" id="2.40.260.10">
    <property type="entry name" value="Sortase"/>
    <property type="match status" value="1"/>
</dbReference>
<keyword evidence="2" id="KW-0378">Hydrolase</keyword>
<reference evidence="6" key="1">
    <citation type="submission" date="2003-02" db="EMBL/GenBank/DDBJ databases">
        <title>Molecular characterization of sortase in Streptococcus sanguis.</title>
        <authorList>
            <person name="Terao Y."/>
            <person name="Kawabata S."/>
            <person name="Takahashi T."/>
            <person name="Ogawa T."/>
            <person name="Hamada S."/>
        </authorList>
    </citation>
    <scope>NUCLEOTIDE SEQUENCE</scope>
    <source>
        <strain evidence="6">ATCC 10556</strain>
    </source>
</reference>
<dbReference type="InterPro" id="IPR042007">
    <property type="entry name" value="Sortase_A"/>
</dbReference>
<dbReference type="GO" id="GO:0006508">
    <property type="term" value="P:proteolysis"/>
    <property type="evidence" value="ECO:0007669"/>
    <property type="project" value="UniProtKB-KW"/>
</dbReference>
<keyword evidence="5" id="KW-0812">Transmembrane</keyword>
<evidence type="ECO:0000256" key="4">
    <source>
        <dbReference type="PIRSR" id="PIRSR605754-1"/>
    </source>
</evidence>
<evidence type="ECO:0000256" key="2">
    <source>
        <dbReference type="ARBA" id="ARBA00022801"/>
    </source>
</evidence>
<organism evidence="6">
    <name type="scientific">Streptococcus sanguinis</name>
    <dbReference type="NCBI Taxonomy" id="1305"/>
    <lineage>
        <taxon>Bacteria</taxon>
        <taxon>Bacillati</taxon>
        <taxon>Bacillota</taxon>
        <taxon>Bacilli</taxon>
        <taxon>Lactobacillales</taxon>
        <taxon>Streptococcaceae</taxon>
        <taxon>Streptococcus</taxon>
    </lineage>
</organism>
<dbReference type="SUPFAM" id="SSF63817">
    <property type="entry name" value="Sortase"/>
    <property type="match status" value="1"/>
</dbReference>
<keyword evidence="3" id="KW-0788">Thiol protease</keyword>
<gene>
    <name evidence="6" type="primary">srtA</name>
</gene>
<evidence type="ECO:0000256" key="5">
    <source>
        <dbReference type="SAM" id="Phobius"/>
    </source>
</evidence>
<feature type="active site" description="Acyl-thioester intermediate" evidence="4">
    <location>
        <position position="211"/>
    </location>
</feature>
<proteinExistence type="predicted"/>
<name>Q846A1_STRSA</name>
<dbReference type="GO" id="GO:0008234">
    <property type="term" value="F:cysteine-type peptidase activity"/>
    <property type="evidence" value="ECO:0007669"/>
    <property type="project" value="UniProtKB-KW"/>
</dbReference>
<protein>
    <submittedName>
        <fullName evidence="6">Sortase</fullName>
    </submittedName>
</protein>
<sequence>MMYQGKEVEKETKKVKEIFLSIFVATLLIFVALGLIFNAQIRNMIMVWHTNQYQVSKVSKDSINKNKNAETSFDFNKVESLSTEAVINAQWKAQKLPVIGGISIPEVSMNLPIFKGLDNAGLYYGAGTMKETQQMGQGNYALASHHVFGITGASNMLFSPLDRAKAGMKTYITDKEQVYTYVITSVETVTPDRTDLIEDTEGVTEITLVTCEDAAATNRTIVKGTLEGSVEYDKALKEVLESFSKSYNQMQI</sequence>
<accession>Q846A1</accession>
<dbReference type="InterPro" id="IPR005754">
    <property type="entry name" value="Sortase"/>
</dbReference>
<keyword evidence="1" id="KW-0645">Protease</keyword>
<evidence type="ECO:0000256" key="1">
    <source>
        <dbReference type="ARBA" id="ARBA00022670"/>
    </source>
</evidence>